<gene>
    <name evidence="1" type="ORF">MicloDRAFT_00001710</name>
</gene>
<evidence type="ECO:0000313" key="2">
    <source>
        <dbReference type="Proteomes" id="UP000003947"/>
    </source>
</evidence>
<proteinExistence type="predicted"/>
<dbReference type="Proteomes" id="UP000003947">
    <property type="component" value="Unassembled WGS sequence"/>
</dbReference>
<reference evidence="1 2" key="1">
    <citation type="submission" date="2012-02" db="EMBL/GenBank/DDBJ databases">
        <title>Improved High-Quality Draft sequence of Microvirga sp. WSM3557.</title>
        <authorList>
            <consortium name="US DOE Joint Genome Institute"/>
            <person name="Lucas S."/>
            <person name="Han J."/>
            <person name="Lapidus A."/>
            <person name="Cheng J.-F."/>
            <person name="Goodwin L."/>
            <person name="Pitluck S."/>
            <person name="Peters L."/>
            <person name="Zhang X."/>
            <person name="Detter J.C."/>
            <person name="Han C."/>
            <person name="Tapia R."/>
            <person name="Land M."/>
            <person name="Hauser L."/>
            <person name="Kyrpides N."/>
            <person name="Ivanova N."/>
            <person name="Pagani I."/>
            <person name="Brau L."/>
            <person name="Yates R."/>
            <person name="O'Hara G."/>
            <person name="Rui T."/>
            <person name="Howieson J."/>
            <person name="Reeve W."/>
            <person name="Woyke T."/>
        </authorList>
    </citation>
    <scope>NUCLEOTIDE SEQUENCE [LARGE SCALE GENOMIC DNA]</scope>
    <source>
        <strain evidence="1 2">WSM3557</strain>
    </source>
</reference>
<protein>
    <submittedName>
        <fullName evidence="1">Uncharacterized protein</fullName>
    </submittedName>
</protein>
<name>I4Z4N9_9HYPH</name>
<dbReference type="AlphaFoldDB" id="I4Z4N9"/>
<dbReference type="PATRIC" id="fig|864069.3.peg.180"/>
<dbReference type="EMBL" id="JH660633">
    <property type="protein sequence ID" value="EIM31181.1"/>
    <property type="molecule type" value="Genomic_DNA"/>
</dbReference>
<dbReference type="HOGENOM" id="CLU_1693469_0_0_5"/>
<evidence type="ECO:0000313" key="1">
    <source>
        <dbReference type="EMBL" id="EIM31181.1"/>
    </source>
</evidence>
<accession>I4Z4N9</accession>
<keyword evidence="2" id="KW-1185">Reference proteome</keyword>
<organism evidence="1 2">
    <name type="scientific">Microvirga lotononidis</name>
    <dbReference type="NCBI Taxonomy" id="864069"/>
    <lineage>
        <taxon>Bacteria</taxon>
        <taxon>Pseudomonadati</taxon>
        <taxon>Pseudomonadota</taxon>
        <taxon>Alphaproteobacteria</taxon>
        <taxon>Hyphomicrobiales</taxon>
        <taxon>Methylobacteriaceae</taxon>
        <taxon>Microvirga</taxon>
    </lineage>
</organism>
<sequence length="155" mass="17278">MAPTLVKFEVYRPNGKGSSAIGISAANTTVFSKGGALCFQYLYPNGTKFFTHIFSPIGYKQCTASKDLTTWYVSPTFDPTKPDIVEIHASFVGFTDDDGTAVFWNYDRGNQWPVAFFPREAYCRVTYVGPVKAREPESELWPNPADLVQVRDLGT</sequence>